<organism evidence="2 3">
    <name type="scientific">Salmonella enterica</name>
    <name type="common">Salmonella choleraesuis</name>
    <dbReference type="NCBI Taxonomy" id="28901"/>
    <lineage>
        <taxon>Bacteria</taxon>
        <taxon>Pseudomonadati</taxon>
        <taxon>Pseudomonadota</taxon>
        <taxon>Gammaproteobacteria</taxon>
        <taxon>Enterobacterales</taxon>
        <taxon>Enterobacteriaceae</taxon>
        <taxon>Salmonella</taxon>
    </lineage>
</organism>
<dbReference type="Proteomes" id="UP000254332">
    <property type="component" value="Unassembled WGS sequence"/>
</dbReference>
<evidence type="ECO:0000259" key="1">
    <source>
        <dbReference type="Pfam" id="PF04233"/>
    </source>
</evidence>
<dbReference type="Pfam" id="PF04233">
    <property type="entry name" value="Phage_Mu_F"/>
    <property type="match status" value="1"/>
</dbReference>
<accession>A0A379QT04</accession>
<evidence type="ECO:0000313" key="3">
    <source>
        <dbReference type="Proteomes" id="UP000254332"/>
    </source>
</evidence>
<name>A0A379QT04_SALER</name>
<dbReference type="NCBIfam" id="TIGR01641">
    <property type="entry name" value="phageSPP1_gp7"/>
    <property type="match status" value="1"/>
</dbReference>
<proteinExistence type="predicted"/>
<feature type="domain" description="Phage head morphogenesis" evidence="1">
    <location>
        <begin position="60"/>
        <end position="191"/>
    </location>
</feature>
<protein>
    <submittedName>
        <fullName evidence="2">Phage Mu F virion morphogenesis protein</fullName>
    </submittedName>
</protein>
<dbReference type="InterPro" id="IPR006528">
    <property type="entry name" value="Phage_head_morphogenesis_dom"/>
</dbReference>
<sequence length="285" mass="32218">MQPLNNQDMAALFGLPPERAIAYLKNKGYNITWDWEDMWQDAHTKAFTVAKLTRLDILEDIRRALEQALAEGKTGKWFAKELTPVLKAKGWWGKTTAVNPVTGEEEEVQQGSPWRLETIFRTNMDTLYSAGRWAEQKENTTERPYWMYVAIRDSHTRKTHLAMHGLVFRCDDPFWDAFYPPNGWRCRCSVIALTQAEVSQRGLRVGNSAGALGQTLRLVSEKTGEMQPVATYRMRDIISNGSIIVSPDVGWSYNPGQGYRPDLAKYGGTLATLAQRELGNTGGLQ</sequence>
<reference evidence="2 3" key="1">
    <citation type="submission" date="2018-06" db="EMBL/GenBank/DDBJ databases">
        <authorList>
            <consortium name="Pathogen Informatics"/>
            <person name="Doyle S."/>
        </authorList>
    </citation>
    <scope>NUCLEOTIDE SEQUENCE [LARGE SCALE GENOMIC DNA]</scope>
    <source>
        <strain evidence="2 3">NCTC10718</strain>
    </source>
</reference>
<evidence type="ECO:0000313" key="2">
    <source>
        <dbReference type="EMBL" id="SUF67789.1"/>
    </source>
</evidence>
<gene>
    <name evidence="2" type="ORF">NCTC10718_00449</name>
</gene>
<dbReference type="EMBL" id="UGWQ01000001">
    <property type="protein sequence ID" value="SUF67789.1"/>
    <property type="molecule type" value="Genomic_DNA"/>
</dbReference>
<dbReference type="AlphaFoldDB" id="A0A379QT04"/>